<sequence>MLVVATTSNLERSVCGAGVVSLHDLLYGGLIQGVLGVATAGVHNVHSFFCTGTFFLHWHNLQAGFRSMIVCPAMVRQLSLRCWELAPAKGEAA</sequence>
<evidence type="ECO:0000313" key="2">
    <source>
        <dbReference type="Proteomes" id="UP000269019"/>
    </source>
</evidence>
<dbReference type="Proteomes" id="UP000269019">
    <property type="component" value="Chromosome"/>
</dbReference>
<evidence type="ECO:0000313" key="1">
    <source>
        <dbReference type="EMBL" id="AZA13311.1"/>
    </source>
</evidence>
<organism evidence="1 2">
    <name type="scientific">Corynebacterium choanae</name>
    <dbReference type="NCBI Taxonomy" id="1862358"/>
    <lineage>
        <taxon>Bacteria</taxon>
        <taxon>Bacillati</taxon>
        <taxon>Actinomycetota</taxon>
        <taxon>Actinomycetes</taxon>
        <taxon>Mycobacteriales</taxon>
        <taxon>Corynebacteriaceae</taxon>
        <taxon>Corynebacterium</taxon>
    </lineage>
</organism>
<protein>
    <submittedName>
        <fullName evidence="1">Uncharacterized protein</fullName>
    </submittedName>
</protein>
<reference evidence="1 2" key="1">
    <citation type="submission" date="2018-11" db="EMBL/GenBank/DDBJ databases">
        <authorList>
            <person name="Kleinhagauer T."/>
            <person name="Glaeser S.P."/>
            <person name="Spergser J."/>
            <person name="Ruckert C."/>
            <person name="Kaempfer P."/>
            <person name="Busse H.-J."/>
        </authorList>
    </citation>
    <scope>NUCLEOTIDE SEQUENCE [LARGE SCALE GENOMIC DNA]</scope>
    <source>
        <strain evidence="1 2">200CH</strain>
    </source>
</reference>
<keyword evidence="2" id="KW-1185">Reference proteome</keyword>
<name>A0A3G6J5E3_9CORY</name>
<dbReference type="EMBL" id="CP033896">
    <property type="protein sequence ID" value="AZA13311.1"/>
    <property type="molecule type" value="Genomic_DNA"/>
</dbReference>
<dbReference type="AlphaFoldDB" id="A0A3G6J5E3"/>
<proteinExistence type="predicted"/>
<gene>
    <name evidence="1" type="ORF">CCHOA_04515</name>
</gene>
<dbReference type="KEGG" id="ccho:CCHOA_04515"/>
<accession>A0A3G6J5E3</accession>